<reference evidence="1 2" key="1">
    <citation type="journal article" date="2011" name="Nat. Genet.">
        <title>The genome of the mesopolyploid crop species Brassica rapa.</title>
        <authorList>
            <consortium name="Brassica rapa Genome Sequencing Project Consortium"/>
            <person name="Wang X."/>
            <person name="Wang H."/>
            <person name="Wang J."/>
            <person name="Sun R."/>
            <person name="Wu J."/>
            <person name="Liu S."/>
            <person name="Bai Y."/>
            <person name="Mun J.H."/>
            <person name="Bancroft I."/>
            <person name="Cheng F."/>
            <person name="Huang S."/>
            <person name="Li X."/>
            <person name="Hua W."/>
            <person name="Wang J."/>
            <person name="Wang X."/>
            <person name="Freeling M."/>
            <person name="Pires J.C."/>
            <person name="Paterson A.H."/>
            <person name="Chalhoub B."/>
            <person name="Wang B."/>
            <person name="Hayward A."/>
            <person name="Sharpe A.G."/>
            <person name="Park B.S."/>
            <person name="Weisshaar B."/>
            <person name="Liu B."/>
            <person name="Li B."/>
            <person name="Liu B."/>
            <person name="Tong C."/>
            <person name="Song C."/>
            <person name="Duran C."/>
            <person name="Peng C."/>
            <person name="Geng C."/>
            <person name="Koh C."/>
            <person name="Lin C."/>
            <person name="Edwards D."/>
            <person name="Mu D."/>
            <person name="Shen D."/>
            <person name="Soumpourou E."/>
            <person name="Li F."/>
            <person name="Fraser F."/>
            <person name="Conant G."/>
            <person name="Lassalle G."/>
            <person name="King G.J."/>
            <person name="Bonnema G."/>
            <person name="Tang H."/>
            <person name="Wang H."/>
            <person name="Belcram H."/>
            <person name="Zhou H."/>
            <person name="Hirakawa H."/>
            <person name="Abe H."/>
            <person name="Guo H."/>
            <person name="Wang H."/>
            <person name="Jin H."/>
            <person name="Parkin I.A."/>
            <person name="Batley J."/>
            <person name="Kim J.S."/>
            <person name="Just J."/>
            <person name="Li J."/>
            <person name="Xu J."/>
            <person name="Deng J."/>
            <person name="Kim J.A."/>
            <person name="Li J."/>
            <person name="Yu J."/>
            <person name="Meng J."/>
            <person name="Wang J."/>
            <person name="Min J."/>
            <person name="Poulain J."/>
            <person name="Wang J."/>
            <person name="Hatakeyama K."/>
            <person name="Wu K."/>
            <person name="Wang L."/>
            <person name="Fang L."/>
            <person name="Trick M."/>
            <person name="Links M.G."/>
            <person name="Zhao M."/>
            <person name="Jin M."/>
            <person name="Ramchiary N."/>
            <person name="Drou N."/>
            <person name="Berkman P.J."/>
            <person name="Cai Q."/>
            <person name="Huang Q."/>
            <person name="Li R."/>
            <person name="Tabata S."/>
            <person name="Cheng S."/>
            <person name="Zhang S."/>
            <person name="Zhang S."/>
            <person name="Huang S."/>
            <person name="Sato S."/>
            <person name="Sun S."/>
            <person name="Kwon S.J."/>
            <person name="Choi S.R."/>
            <person name="Lee T.H."/>
            <person name="Fan W."/>
            <person name="Zhao X."/>
            <person name="Tan X."/>
            <person name="Xu X."/>
            <person name="Wang Y."/>
            <person name="Qiu Y."/>
            <person name="Yin Y."/>
            <person name="Li Y."/>
            <person name="Du Y."/>
            <person name="Liao Y."/>
            <person name="Lim Y."/>
            <person name="Narusaka Y."/>
            <person name="Wang Y."/>
            <person name="Wang Z."/>
            <person name="Li Z."/>
            <person name="Wang Z."/>
            <person name="Xiong Z."/>
            <person name="Zhang Z."/>
        </authorList>
    </citation>
    <scope>NUCLEOTIDE SEQUENCE [LARGE SCALE GENOMIC DNA]</scope>
    <source>
        <strain evidence="1 2">cv. Chiifu-401-42</strain>
    </source>
</reference>
<dbReference type="EnsemblPlants" id="Bra016257.1">
    <property type="protein sequence ID" value="Bra016257.1-P"/>
    <property type="gene ID" value="Bra016257"/>
</dbReference>
<name>M4DID0_BRACM</name>
<evidence type="ECO:0000313" key="1">
    <source>
        <dbReference type="EnsemblPlants" id="Bra016257.1-P"/>
    </source>
</evidence>
<evidence type="ECO:0000313" key="2">
    <source>
        <dbReference type="Proteomes" id="UP000011750"/>
    </source>
</evidence>
<dbReference type="AlphaFoldDB" id="M4DID0"/>
<organism evidence="1 2">
    <name type="scientific">Brassica campestris</name>
    <name type="common">Field mustard</name>
    <dbReference type="NCBI Taxonomy" id="3711"/>
    <lineage>
        <taxon>Eukaryota</taxon>
        <taxon>Viridiplantae</taxon>
        <taxon>Streptophyta</taxon>
        <taxon>Embryophyta</taxon>
        <taxon>Tracheophyta</taxon>
        <taxon>Spermatophyta</taxon>
        <taxon>Magnoliopsida</taxon>
        <taxon>eudicotyledons</taxon>
        <taxon>Gunneridae</taxon>
        <taxon>Pentapetalae</taxon>
        <taxon>rosids</taxon>
        <taxon>malvids</taxon>
        <taxon>Brassicales</taxon>
        <taxon>Brassicaceae</taxon>
        <taxon>Brassiceae</taxon>
        <taxon>Brassica</taxon>
    </lineage>
</organism>
<dbReference type="Gramene" id="Bra016257.1">
    <property type="protein sequence ID" value="Bra016257.1-P"/>
    <property type="gene ID" value="Bra016257"/>
</dbReference>
<dbReference type="InParanoid" id="M4DID0"/>
<sequence>MATPIVGWKEIQFGQAQLCYQREGVQNRSWLSVLGYRACQDRTFLRLVIGKDRDLVTTCFEDPLVGSMHHYGVNADGQALHSILLVPTARALHIPLN</sequence>
<keyword evidence="2" id="KW-1185">Reference proteome</keyword>
<dbReference type="Proteomes" id="UP000011750">
    <property type="component" value="Chromosome A07"/>
</dbReference>
<protein>
    <submittedName>
        <fullName evidence="1">Uncharacterized protein</fullName>
    </submittedName>
</protein>
<dbReference type="HOGENOM" id="CLU_2349717_0_0_1"/>
<proteinExistence type="predicted"/>
<accession>M4DID0</accession>
<reference evidence="1 2" key="2">
    <citation type="journal article" date="2018" name="Hortic Res">
        <title>Improved Brassica rapa reference genome by single-molecule sequencing and chromosome conformation capture technologies.</title>
        <authorList>
            <person name="Zhang L."/>
            <person name="Cai X."/>
            <person name="Wu J."/>
            <person name="Liu M."/>
            <person name="Grob S."/>
            <person name="Cheng F."/>
            <person name="Liang J."/>
            <person name="Cai C."/>
            <person name="Liu Z."/>
            <person name="Liu B."/>
            <person name="Wang F."/>
            <person name="Li S."/>
            <person name="Liu F."/>
            <person name="Li X."/>
            <person name="Cheng L."/>
            <person name="Yang W."/>
            <person name="Li M.H."/>
            <person name="Grossniklaus U."/>
            <person name="Zheng H."/>
            <person name="Wang X."/>
        </authorList>
    </citation>
    <scope>NUCLEOTIDE SEQUENCE [LARGE SCALE GENOMIC DNA]</scope>
    <source>
        <strain evidence="1 2">cv. Chiifu-401-42</strain>
    </source>
</reference>
<reference evidence="1" key="3">
    <citation type="submission" date="2023-03" db="UniProtKB">
        <authorList>
            <consortium name="EnsemblPlants"/>
        </authorList>
    </citation>
    <scope>IDENTIFICATION</scope>
    <source>
        <strain evidence="1">cv. Chiifu-401-42</strain>
    </source>
</reference>